<reference evidence="2" key="1">
    <citation type="submission" date="2023-04" db="EMBL/GenBank/DDBJ databases">
        <title>Aspergillus oryzae NBRC 4228.</title>
        <authorList>
            <person name="Ichikawa N."/>
            <person name="Sato H."/>
            <person name="Tonouchi N."/>
        </authorList>
    </citation>
    <scope>NUCLEOTIDE SEQUENCE</scope>
    <source>
        <strain evidence="2">NBRC 4228</strain>
    </source>
</reference>
<evidence type="ECO:0000256" key="1">
    <source>
        <dbReference type="SAM" id="MobiDB-lite"/>
    </source>
</evidence>
<gene>
    <name evidence="2" type="ORF">Aory04_000964400</name>
</gene>
<dbReference type="EMBL" id="BSYA01000135">
    <property type="protein sequence ID" value="GMG34262.1"/>
    <property type="molecule type" value="Genomic_DNA"/>
</dbReference>
<name>A0AAN4YUF1_ASPOZ</name>
<dbReference type="Proteomes" id="UP001165205">
    <property type="component" value="Unassembled WGS sequence"/>
</dbReference>
<accession>A0AAN4YUF1</accession>
<feature type="compositionally biased region" description="Basic and acidic residues" evidence="1">
    <location>
        <begin position="157"/>
        <end position="168"/>
    </location>
</feature>
<dbReference type="AlphaFoldDB" id="A0AAN4YUF1"/>
<feature type="region of interest" description="Disordered" evidence="1">
    <location>
        <begin position="46"/>
        <end position="70"/>
    </location>
</feature>
<comment type="caution">
    <text evidence="2">The sequence shown here is derived from an EMBL/GenBank/DDBJ whole genome shotgun (WGS) entry which is preliminary data.</text>
</comment>
<evidence type="ECO:0000313" key="3">
    <source>
        <dbReference type="Proteomes" id="UP001165205"/>
    </source>
</evidence>
<sequence length="277" mass="30377">MATLGGVPDNKYFEDKAYSNSSPMPARIILYSKTSVLPPDLPSVRRSTFTQSGTWPRSAQVSPMSFGDDRGSDTWDNSRLPYTTPSCCDNELWAAPHINYKDRSITASTKLPDLNNRLVSPADVNVFLNPLGLTTTPTSHVSKVLGHLLETRTTVKAHVESSRNKSSIEDSQIQKKSRQDRASGSRIRPRVYPYILPSSSIFADDGLAEAIGDSLVSMLDVYDDGICGGGIHSRTRPGAGHVTDVFSCCPRYVTMNLLTMVEMPRETAQADQTLDAF</sequence>
<evidence type="ECO:0000313" key="2">
    <source>
        <dbReference type="EMBL" id="GMG34262.1"/>
    </source>
</evidence>
<feature type="compositionally biased region" description="Polar residues" evidence="1">
    <location>
        <begin position="46"/>
        <end position="63"/>
    </location>
</feature>
<protein>
    <submittedName>
        <fullName evidence="2">Unnamed protein product</fullName>
    </submittedName>
</protein>
<organism evidence="2 3">
    <name type="scientific">Aspergillus oryzae</name>
    <name type="common">Yellow koji mold</name>
    <dbReference type="NCBI Taxonomy" id="5062"/>
    <lineage>
        <taxon>Eukaryota</taxon>
        <taxon>Fungi</taxon>
        <taxon>Dikarya</taxon>
        <taxon>Ascomycota</taxon>
        <taxon>Pezizomycotina</taxon>
        <taxon>Eurotiomycetes</taxon>
        <taxon>Eurotiomycetidae</taxon>
        <taxon>Eurotiales</taxon>
        <taxon>Aspergillaceae</taxon>
        <taxon>Aspergillus</taxon>
        <taxon>Aspergillus subgen. Circumdati</taxon>
    </lineage>
</organism>
<feature type="region of interest" description="Disordered" evidence="1">
    <location>
        <begin position="156"/>
        <end position="185"/>
    </location>
</feature>
<proteinExistence type="predicted"/>